<organism evidence="1 2">
    <name type="scientific">Knipowitschia caucasica</name>
    <name type="common">Caucasian dwarf goby</name>
    <name type="synonym">Pomatoschistus caucasicus</name>
    <dbReference type="NCBI Taxonomy" id="637954"/>
    <lineage>
        <taxon>Eukaryota</taxon>
        <taxon>Metazoa</taxon>
        <taxon>Chordata</taxon>
        <taxon>Craniata</taxon>
        <taxon>Vertebrata</taxon>
        <taxon>Euteleostomi</taxon>
        <taxon>Actinopterygii</taxon>
        <taxon>Neopterygii</taxon>
        <taxon>Teleostei</taxon>
        <taxon>Neoteleostei</taxon>
        <taxon>Acanthomorphata</taxon>
        <taxon>Gobiaria</taxon>
        <taxon>Gobiiformes</taxon>
        <taxon>Gobioidei</taxon>
        <taxon>Gobiidae</taxon>
        <taxon>Gobiinae</taxon>
        <taxon>Knipowitschia</taxon>
    </lineage>
</organism>
<reference evidence="1 2" key="1">
    <citation type="submission" date="2024-04" db="EMBL/GenBank/DDBJ databases">
        <authorList>
            <person name="Waldvogel A.-M."/>
            <person name="Schoenle A."/>
        </authorList>
    </citation>
    <scope>NUCLEOTIDE SEQUENCE [LARGE SCALE GENOMIC DNA]</scope>
</reference>
<keyword evidence="2" id="KW-1185">Reference proteome</keyword>
<accession>A0AAV2LC28</accession>
<dbReference type="Proteomes" id="UP001497482">
    <property type="component" value="Chromosome 22"/>
</dbReference>
<evidence type="ECO:0000313" key="1">
    <source>
        <dbReference type="EMBL" id="CAL1598688.1"/>
    </source>
</evidence>
<dbReference type="AlphaFoldDB" id="A0AAV2LC28"/>
<name>A0AAV2LC28_KNICA</name>
<protein>
    <submittedName>
        <fullName evidence="1">Uncharacterized protein</fullName>
    </submittedName>
</protein>
<gene>
    <name evidence="1" type="ORF">KC01_LOCUS27051</name>
</gene>
<sequence length="103" mass="11156">MSDRALTNQSAPALAVVCPPPLLPSPPALYLTYFNDKAGSSCSKWDTGINQGGISPLFANLNLQNLASCIRAKTQSRERTRDITLAHAHATETPQQQQRGMSF</sequence>
<proteinExistence type="predicted"/>
<dbReference type="EMBL" id="OZ035844">
    <property type="protein sequence ID" value="CAL1598688.1"/>
    <property type="molecule type" value="Genomic_DNA"/>
</dbReference>
<evidence type="ECO:0000313" key="2">
    <source>
        <dbReference type="Proteomes" id="UP001497482"/>
    </source>
</evidence>